<comment type="caution">
    <text evidence="2">The sequence shown here is derived from an EMBL/GenBank/DDBJ whole genome shotgun (WGS) entry which is preliminary data.</text>
</comment>
<keyword evidence="1" id="KW-0732">Signal</keyword>
<proteinExistence type="predicted"/>
<name>A0AAW4L3D4_9BACT</name>
<evidence type="ECO:0000313" key="2">
    <source>
        <dbReference type="EMBL" id="MBT0665659.1"/>
    </source>
</evidence>
<dbReference type="PROSITE" id="PS51257">
    <property type="entry name" value="PROKAR_LIPOPROTEIN"/>
    <property type="match status" value="1"/>
</dbReference>
<dbReference type="EMBL" id="JAHCVJ010000006">
    <property type="protein sequence ID" value="MBT0665659.1"/>
    <property type="molecule type" value="Genomic_DNA"/>
</dbReference>
<accession>A0AAW4L3D4</accession>
<feature type="chain" id="PRO_5043655223" evidence="1">
    <location>
        <begin position="27"/>
        <end position="160"/>
    </location>
</feature>
<protein>
    <submittedName>
        <fullName evidence="2">Uncharacterized protein</fullName>
    </submittedName>
</protein>
<sequence>MINRPIYLFLSLLAFAIAGCGGSASSSTPITSHTAVTYSITPLFNNTTTVRGITVTATLPSGVFPILSSNTTLKTGATSLTGLNGTSIFTGSYNSLTNQVVFDAVNINGISGNFARLTYTANPGISPVKNDFSSFSYLVSGPGGSDLTTRVTKDVNLTPY</sequence>
<organism evidence="2 3">
    <name type="scientific">Geoanaerobacter pelophilus</name>
    <dbReference type="NCBI Taxonomy" id="60036"/>
    <lineage>
        <taxon>Bacteria</taxon>
        <taxon>Pseudomonadati</taxon>
        <taxon>Thermodesulfobacteriota</taxon>
        <taxon>Desulfuromonadia</taxon>
        <taxon>Geobacterales</taxon>
        <taxon>Geobacteraceae</taxon>
        <taxon>Geoanaerobacter</taxon>
    </lineage>
</organism>
<reference evidence="2 3" key="1">
    <citation type="submission" date="2021-05" db="EMBL/GenBank/DDBJ databases">
        <title>The draft genome of Geobacter pelophilus DSM 12255.</title>
        <authorList>
            <person name="Xu Z."/>
            <person name="Masuda Y."/>
            <person name="Itoh H."/>
            <person name="Senoo K."/>
        </authorList>
    </citation>
    <scope>NUCLEOTIDE SEQUENCE [LARGE SCALE GENOMIC DNA]</scope>
    <source>
        <strain evidence="2 3">DSM 12255</strain>
    </source>
</reference>
<dbReference type="RefSeq" id="WP_214172431.1">
    <property type="nucleotide sequence ID" value="NZ_JAHCVJ010000006.1"/>
</dbReference>
<feature type="signal peptide" evidence="1">
    <location>
        <begin position="1"/>
        <end position="26"/>
    </location>
</feature>
<evidence type="ECO:0000313" key="3">
    <source>
        <dbReference type="Proteomes" id="UP000811899"/>
    </source>
</evidence>
<evidence type="ECO:0000256" key="1">
    <source>
        <dbReference type="SAM" id="SignalP"/>
    </source>
</evidence>
<gene>
    <name evidence="2" type="ORF">KI809_15220</name>
</gene>
<keyword evidence="3" id="KW-1185">Reference proteome</keyword>
<dbReference type="AlphaFoldDB" id="A0AAW4L3D4"/>
<dbReference type="Proteomes" id="UP000811899">
    <property type="component" value="Unassembled WGS sequence"/>
</dbReference>